<keyword evidence="10" id="KW-0007">Acetylation</keyword>
<dbReference type="AlphaFoldDB" id="A0AAV8VVZ5"/>
<keyword evidence="7" id="KW-0679">Respiratory chain</keyword>
<evidence type="ECO:0000256" key="9">
    <source>
        <dbReference type="ARBA" id="ARBA00022982"/>
    </source>
</evidence>
<evidence type="ECO:0000313" key="16">
    <source>
        <dbReference type="Proteomes" id="UP001159042"/>
    </source>
</evidence>
<keyword evidence="6" id="KW-0813">Transport</keyword>
<keyword evidence="16" id="KW-1185">Reference proteome</keyword>
<evidence type="ECO:0000256" key="12">
    <source>
        <dbReference type="ARBA" id="ARBA00023136"/>
    </source>
</evidence>
<keyword evidence="12" id="KW-0472">Membrane</keyword>
<evidence type="ECO:0000256" key="14">
    <source>
        <dbReference type="ARBA" id="ARBA00033401"/>
    </source>
</evidence>
<evidence type="ECO:0000256" key="13">
    <source>
        <dbReference type="ARBA" id="ARBA00030360"/>
    </source>
</evidence>
<dbReference type="GO" id="GO:0006120">
    <property type="term" value="P:mitochondrial electron transport, NADH to ubiquinone"/>
    <property type="evidence" value="ECO:0007669"/>
    <property type="project" value="TreeGrafter"/>
</dbReference>
<evidence type="ECO:0000256" key="7">
    <source>
        <dbReference type="ARBA" id="ARBA00022660"/>
    </source>
</evidence>
<comment type="caution">
    <text evidence="15">The sequence shown here is derived from an EMBL/GenBank/DDBJ whole genome shotgun (WGS) entry which is preliminary data.</text>
</comment>
<keyword evidence="8" id="KW-0999">Mitochondrion inner membrane</keyword>
<accession>A0AAV8VVZ5</accession>
<evidence type="ECO:0000256" key="8">
    <source>
        <dbReference type="ARBA" id="ARBA00022792"/>
    </source>
</evidence>
<keyword evidence="9" id="KW-0249">Electron transport</keyword>
<evidence type="ECO:0000256" key="3">
    <source>
        <dbReference type="ARBA" id="ARBA00005482"/>
    </source>
</evidence>
<dbReference type="PANTHER" id="PTHR12485:SF1">
    <property type="entry name" value="NADH DEHYDROGENASE [UBIQUINONE] 1 ALPHA SUBCOMPLEX SUBUNIT 7"/>
    <property type="match status" value="1"/>
</dbReference>
<evidence type="ECO:0000256" key="2">
    <source>
        <dbReference type="ARBA" id="ARBA00004443"/>
    </source>
</evidence>
<dbReference type="InterPro" id="IPR009947">
    <property type="entry name" value="NDUA7"/>
</dbReference>
<comment type="subcellular location">
    <subcellularLocation>
        <location evidence="2">Mitochondrion inner membrane</location>
        <topology evidence="2">Peripheral membrane protein</topology>
        <orientation evidence="2">Matrix side</orientation>
    </subcellularLocation>
</comment>
<evidence type="ECO:0000256" key="10">
    <source>
        <dbReference type="ARBA" id="ARBA00022990"/>
    </source>
</evidence>
<dbReference type="Pfam" id="PF07347">
    <property type="entry name" value="CI-B14_5a"/>
    <property type="match status" value="1"/>
</dbReference>
<organism evidence="15 16">
    <name type="scientific">Exocentrus adspersus</name>
    <dbReference type="NCBI Taxonomy" id="1586481"/>
    <lineage>
        <taxon>Eukaryota</taxon>
        <taxon>Metazoa</taxon>
        <taxon>Ecdysozoa</taxon>
        <taxon>Arthropoda</taxon>
        <taxon>Hexapoda</taxon>
        <taxon>Insecta</taxon>
        <taxon>Pterygota</taxon>
        <taxon>Neoptera</taxon>
        <taxon>Endopterygota</taxon>
        <taxon>Coleoptera</taxon>
        <taxon>Polyphaga</taxon>
        <taxon>Cucujiformia</taxon>
        <taxon>Chrysomeloidea</taxon>
        <taxon>Cerambycidae</taxon>
        <taxon>Lamiinae</taxon>
        <taxon>Acanthocinini</taxon>
        <taxon>Exocentrus</taxon>
    </lineage>
</organism>
<protein>
    <recommendedName>
        <fullName evidence="5">NADH dehydrogenase [ubiquinone] 1 alpha subcomplex subunit 7</fullName>
    </recommendedName>
    <alternativeName>
        <fullName evidence="14">Complex I-B14.5a</fullName>
    </alternativeName>
    <alternativeName>
        <fullName evidence="13">NADH-ubiquinone oxidoreductase subunit B14.5a</fullName>
    </alternativeName>
</protein>
<evidence type="ECO:0000313" key="15">
    <source>
        <dbReference type="EMBL" id="KAJ8918399.1"/>
    </source>
</evidence>
<gene>
    <name evidence="15" type="ORF">NQ315_008095</name>
</gene>
<dbReference type="EMBL" id="JANEYG010000026">
    <property type="protein sequence ID" value="KAJ8918399.1"/>
    <property type="molecule type" value="Genomic_DNA"/>
</dbReference>
<evidence type="ECO:0000256" key="1">
    <source>
        <dbReference type="ARBA" id="ARBA00003195"/>
    </source>
</evidence>
<evidence type="ECO:0000256" key="6">
    <source>
        <dbReference type="ARBA" id="ARBA00022448"/>
    </source>
</evidence>
<comment type="subunit">
    <text evidence="4">Complex I is composed of 45 different subunits.</text>
</comment>
<sequence length="103" mass="11651">MPPPKANIRIHDVNPFLQAVRDFLLGRKHTLALRFQDALSTRSPPPPVLPDGPAHKLSANYYYTRDARREVFPPVIIAPVPKQIEGGETSLKRITPGKVYQWD</sequence>
<comment type="function">
    <text evidence="1">Accessory subunit of the mitochondrial membrane respiratory chain NADH dehydrogenase (Complex I), that is believed not to be involved in catalysis. Complex I functions in the transfer of electrons from NADH to the respiratory chain. The immediate electron acceptor for the enzyme is believed to be ubiquinone.</text>
</comment>
<reference evidence="15 16" key="1">
    <citation type="journal article" date="2023" name="Insect Mol. Biol.">
        <title>Genome sequencing provides insights into the evolution of gene families encoding plant cell wall-degrading enzymes in longhorned beetles.</title>
        <authorList>
            <person name="Shin N.R."/>
            <person name="Okamura Y."/>
            <person name="Kirsch R."/>
            <person name="Pauchet Y."/>
        </authorList>
    </citation>
    <scope>NUCLEOTIDE SEQUENCE [LARGE SCALE GENOMIC DNA]</scope>
    <source>
        <strain evidence="15">EAD_L_NR</strain>
    </source>
</reference>
<evidence type="ECO:0000256" key="5">
    <source>
        <dbReference type="ARBA" id="ARBA00016383"/>
    </source>
</evidence>
<dbReference type="Proteomes" id="UP001159042">
    <property type="component" value="Unassembled WGS sequence"/>
</dbReference>
<comment type="similarity">
    <text evidence="3">Belongs to the complex I NDUFA7 subunit family.</text>
</comment>
<evidence type="ECO:0000256" key="4">
    <source>
        <dbReference type="ARBA" id="ARBA00011533"/>
    </source>
</evidence>
<evidence type="ECO:0000256" key="11">
    <source>
        <dbReference type="ARBA" id="ARBA00023128"/>
    </source>
</evidence>
<dbReference type="GO" id="GO:0005743">
    <property type="term" value="C:mitochondrial inner membrane"/>
    <property type="evidence" value="ECO:0007669"/>
    <property type="project" value="UniProtKB-SubCell"/>
</dbReference>
<proteinExistence type="inferred from homology"/>
<dbReference type="PANTHER" id="PTHR12485">
    <property type="entry name" value="NADH-UBIQUINONE OXIDOREDUCTASE SUBUNIT B"/>
    <property type="match status" value="1"/>
</dbReference>
<keyword evidence="11" id="KW-0496">Mitochondrion</keyword>
<name>A0AAV8VVZ5_9CUCU</name>